<feature type="compositionally biased region" description="Polar residues" evidence="1">
    <location>
        <begin position="1"/>
        <end position="18"/>
    </location>
</feature>
<comment type="caution">
    <text evidence="2">The sequence shown here is derived from an EMBL/GenBank/DDBJ whole genome shotgun (WGS) entry which is preliminary data.</text>
</comment>
<dbReference type="RefSeq" id="WP_104550153.1">
    <property type="nucleotide sequence ID" value="NZ_CP168173.1"/>
</dbReference>
<organism evidence="2 3">
    <name type="scientific">Xanthomonas hortorum pv. hederae</name>
    <dbReference type="NCBI Taxonomy" id="453603"/>
    <lineage>
        <taxon>Bacteria</taxon>
        <taxon>Pseudomonadati</taxon>
        <taxon>Pseudomonadota</taxon>
        <taxon>Gammaproteobacteria</taxon>
        <taxon>Lysobacterales</taxon>
        <taxon>Lysobacteraceae</taxon>
        <taxon>Xanthomonas</taxon>
    </lineage>
</organism>
<dbReference type="InterPro" id="IPR023476">
    <property type="entry name" value="Pep_tRNA_hydro_II_dom_sf"/>
</dbReference>
<dbReference type="AlphaFoldDB" id="A0A9X3YZP3"/>
<reference evidence="2" key="2">
    <citation type="submission" date="2022-08" db="EMBL/GenBank/DDBJ databases">
        <authorList>
            <person name="Iruegas-Bocardo F."/>
            <person name="Weisberg A.J."/>
            <person name="Riutta E.R."/>
            <person name="Kilday K."/>
            <person name="Bonkowski J.C."/>
            <person name="Creswell T."/>
            <person name="Daughtrey M.L."/>
            <person name="Rane K."/>
            <person name="Grunwald N.J."/>
            <person name="Chang J.H."/>
            <person name="Putnam M.L."/>
        </authorList>
    </citation>
    <scope>NUCLEOTIDE SEQUENCE</scope>
    <source>
        <strain evidence="2">22-338</strain>
    </source>
</reference>
<proteinExistence type="predicted"/>
<dbReference type="SUPFAM" id="SSF102462">
    <property type="entry name" value="Peptidyl-tRNA hydrolase II"/>
    <property type="match status" value="1"/>
</dbReference>
<accession>A0A9X3YZP3</accession>
<protein>
    <submittedName>
        <fullName evidence="2">DUF2000 domain-containing protein</fullName>
    </submittedName>
</protein>
<dbReference type="Proteomes" id="UP001140230">
    <property type="component" value="Unassembled WGS sequence"/>
</dbReference>
<sequence length="154" mass="16547">MTKEANSLPTDSPQQMPSSAEPAMKIAVVLRSDLEPWQRLNVTAFTISGIATTEGAVGDPYVDASGSQYLPMFKDPVLVFGASAEEMARTLERAHSRNVAFSIFTRELFGTFNDTDNRAAVAAVTTDALDVVGLALRTGRGTADKILKGLKLLR</sequence>
<reference evidence="2" key="1">
    <citation type="journal article" date="2022" name="Phytopathology">
        <title>Whole genome sequencing-based tracing of a 2022 introduction and outbreak of Xanthomonas hortorum pv. pelargonii.</title>
        <authorList>
            <person name="Iruegas Bocardo F."/>
            <person name="Weisberg A.J."/>
            <person name="Riutta E.R."/>
            <person name="Kilday K.B."/>
            <person name="Bonkowski J.C."/>
            <person name="Creswell T.C."/>
            <person name="Daughtrey M."/>
            <person name="Rane K.K."/>
            <person name="Grunwald N.J."/>
            <person name="Chang J.H."/>
            <person name="Putnam M."/>
        </authorList>
    </citation>
    <scope>NUCLEOTIDE SEQUENCE</scope>
    <source>
        <strain evidence="2">22-338</strain>
    </source>
</reference>
<dbReference type="Gene3D" id="3.40.1490.10">
    <property type="entry name" value="Bit1"/>
    <property type="match status" value="1"/>
</dbReference>
<gene>
    <name evidence="2" type="ORF">NY667_07015</name>
</gene>
<evidence type="ECO:0000313" key="2">
    <source>
        <dbReference type="EMBL" id="MDC8637572.1"/>
    </source>
</evidence>
<dbReference type="InterPro" id="IPR018988">
    <property type="entry name" value="DUF2000"/>
</dbReference>
<dbReference type="Pfam" id="PF09391">
    <property type="entry name" value="DUF2000"/>
    <property type="match status" value="1"/>
</dbReference>
<evidence type="ECO:0000313" key="3">
    <source>
        <dbReference type="Proteomes" id="UP001140230"/>
    </source>
</evidence>
<evidence type="ECO:0000256" key="1">
    <source>
        <dbReference type="SAM" id="MobiDB-lite"/>
    </source>
</evidence>
<dbReference type="EMBL" id="JANWTP010000016">
    <property type="protein sequence ID" value="MDC8637572.1"/>
    <property type="molecule type" value="Genomic_DNA"/>
</dbReference>
<feature type="region of interest" description="Disordered" evidence="1">
    <location>
        <begin position="1"/>
        <end position="20"/>
    </location>
</feature>
<name>A0A9X3YZP3_9XANT</name>